<dbReference type="GO" id="GO:0004540">
    <property type="term" value="F:RNA nuclease activity"/>
    <property type="evidence" value="ECO:0007669"/>
    <property type="project" value="InterPro"/>
</dbReference>
<dbReference type="SUPFAM" id="SSF50249">
    <property type="entry name" value="Nucleic acid-binding proteins"/>
    <property type="match status" value="1"/>
</dbReference>
<dbReference type="InterPro" id="IPR012340">
    <property type="entry name" value="NA-bd_OB-fold"/>
</dbReference>
<dbReference type="InterPro" id="IPR001900">
    <property type="entry name" value="RNase_II/R"/>
</dbReference>
<dbReference type="Pfam" id="PF17876">
    <property type="entry name" value="CSD2"/>
    <property type="match status" value="1"/>
</dbReference>
<feature type="domain" description="RNB" evidence="5">
    <location>
        <begin position="268"/>
        <end position="582"/>
    </location>
</feature>
<dbReference type="PANTHER" id="PTHR23355">
    <property type="entry name" value="RIBONUCLEASE"/>
    <property type="match status" value="1"/>
</dbReference>
<keyword evidence="2" id="KW-0378">Hydrolase</keyword>
<dbReference type="GO" id="GO:0005829">
    <property type="term" value="C:cytosol"/>
    <property type="evidence" value="ECO:0007669"/>
    <property type="project" value="TreeGrafter"/>
</dbReference>
<dbReference type="EMBL" id="CP014687">
    <property type="protein sequence ID" value="AQT04338.1"/>
    <property type="molecule type" value="Genomic_DNA"/>
</dbReference>
<gene>
    <name evidence="6" type="ORF">A0U91_04320</name>
</gene>
<evidence type="ECO:0000256" key="2">
    <source>
        <dbReference type="ARBA" id="ARBA00022801"/>
    </source>
</evidence>
<dbReference type="AlphaFoldDB" id="A0A1U9LD94"/>
<evidence type="ECO:0000256" key="4">
    <source>
        <dbReference type="SAM" id="MobiDB-lite"/>
    </source>
</evidence>
<dbReference type="Pfam" id="PF00773">
    <property type="entry name" value="RNB"/>
    <property type="match status" value="2"/>
</dbReference>
<evidence type="ECO:0000259" key="5">
    <source>
        <dbReference type="SMART" id="SM00955"/>
    </source>
</evidence>
<dbReference type="GO" id="GO:0006402">
    <property type="term" value="P:mRNA catabolic process"/>
    <property type="evidence" value="ECO:0007669"/>
    <property type="project" value="TreeGrafter"/>
</dbReference>
<evidence type="ECO:0000313" key="6">
    <source>
        <dbReference type="EMBL" id="AQT04338.1"/>
    </source>
</evidence>
<dbReference type="GO" id="GO:0004527">
    <property type="term" value="F:exonuclease activity"/>
    <property type="evidence" value="ECO:0007669"/>
    <property type="project" value="UniProtKB-KW"/>
</dbReference>
<dbReference type="InterPro" id="IPR050180">
    <property type="entry name" value="RNR_Ribonuclease"/>
</dbReference>
<dbReference type="Proteomes" id="UP000189055">
    <property type="component" value="Chromosome"/>
</dbReference>
<sequence length="719" mass="75936">MQKRSGAAALPDPAALRTFLEADRTPVSPPDILRAFGLPAHLKAALRTHLHTMAVAGDLALLPPGRLKGVTGLPETARAIVTRMGRAGLPLAHLPDDPAGSTVALVTTHLDGHLILPGDALILRLRPAAGRTRREGRPIRLLSTAPRQIAAVFQTAPDRLIPCDRRLTFVLDIAPDAAAPHAVADDVVLADLLPTQDGQPPQAHIRTVLGPVTAPGMPATLSLLTHNIPTEFSAEAEQEALRVAQHSAEPGASDASCAVAGMTATVKRTDLRALPLVTIDDATAQDFDDAIWAEQTPDGFQLIIAIADVAHYVAPGSALDTEARLRGNSVYLPGRVVPMLPPALSAGICSLKPGEDRLCLFADLQITPAGQIRAGTLGRGVMRSAARLTYQDVQQVLKNHTATPDQPAAPPRSPVQAPAKAQAQAGGLLSLSPHLQELILTLQAAALALQADATARGVQTQPEEDYRVTLNAEGQPADFTLRERLPAHDLVAAFMIAANRFAAGELIRHHAAGLFRVHPAPPDPSATRTGGPHLPARMQARYAALPGQHHGLALEHYTHFTSPIRRYADLVTHRALLATLEQNARNPASRQPDGTDLPALAEHLQMTERRAASAVQTCQDRLAAIFLTPLIGHTLEAHITSATRSGLAVTLTKTGTPSFLSFLALPDDSGMHDDSRPLRSDLSSGTRFPNSGVLSVVLNATSPAQGTLTLAPASARHAS</sequence>
<protein>
    <recommendedName>
        <fullName evidence="5">RNB domain-containing protein</fullName>
    </recommendedName>
</protein>
<dbReference type="InterPro" id="IPR040476">
    <property type="entry name" value="CSD2"/>
</dbReference>
<organism evidence="6 7">
    <name type="scientific">Acetobacter persici</name>
    <dbReference type="NCBI Taxonomy" id="1076596"/>
    <lineage>
        <taxon>Bacteria</taxon>
        <taxon>Pseudomonadati</taxon>
        <taxon>Pseudomonadota</taxon>
        <taxon>Alphaproteobacteria</taxon>
        <taxon>Acetobacterales</taxon>
        <taxon>Acetobacteraceae</taxon>
        <taxon>Acetobacter</taxon>
    </lineage>
</organism>
<dbReference type="KEGG" id="aper:A0U91_04320"/>
<dbReference type="SMART" id="SM00955">
    <property type="entry name" value="RNB"/>
    <property type="match status" value="1"/>
</dbReference>
<dbReference type="PANTHER" id="PTHR23355:SF9">
    <property type="entry name" value="DIS3-LIKE EXONUCLEASE 2"/>
    <property type="match status" value="1"/>
</dbReference>
<name>A0A1U9LD94_9PROT</name>
<keyword evidence="1" id="KW-0540">Nuclease</keyword>
<evidence type="ECO:0000313" key="7">
    <source>
        <dbReference type="Proteomes" id="UP000189055"/>
    </source>
</evidence>
<evidence type="ECO:0000256" key="1">
    <source>
        <dbReference type="ARBA" id="ARBA00022722"/>
    </source>
</evidence>
<dbReference type="RefSeq" id="WP_077930218.1">
    <property type="nucleotide sequence ID" value="NZ_CP014687.1"/>
</dbReference>
<reference evidence="6 7" key="1">
    <citation type="submission" date="2016-03" db="EMBL/GenBank/DDBJ databases">
        <title>Acetic acid bacteria sequencing.</title>
        <authorList>
            <person name="Brandt J."/>
            <person name="Jakob F."/>
            <person name="Vogel R.F."/>
        </authorList>
    </citation>
    <scope>NUCLEOTIDE SEQUENCE [LARGE SCALE GENOMIC DNA]</scope>
    <source>
        <strain evidence="6 7">TMW2.1084</strain>
    </source>
</reference>
<dbReference type="GO" id="GO:0003723">
    <property type="term" value="F:RNA binding"/>
    <property type="evidence" value="ECO:0007669"/>
    <property type="project" value="InterPro"/>
</dbReference>
<feature type="region of interest" description="Disordered" evidence="4">
    <location>
        <begin position="402"/>
        <end position="421"/>
    </location>
</feature>
<dbReference type="STRING" id="1076596.A0U91_04320"/>
<proteinExistence type="predicted"/>
<evidence type="ECO:0000256" key="3">
    <source>
        <dbReference type="ARBA" id="ARBA00022839"/>
    </source>
</evidence>
<keyword evidence="3" id="KW-0269">Exonuclease</keyword>
<accession>A0A1U9LD94</accession>